<evidence type="ECO:0000313" key="9">
    <source>
        <dbReference type="Proteomes" id="UP000087766"/>
    </source>
</evidence>
<keyword evidence="4" id="KW-0805">Transcription regulation</keyword>
<dbReference type="PANTHER" id="PTHR31496">
    <property type="entry name" value="TRANSCRIPTION FACTOR KAN2-RELATED"/>
    <property type="match status" value="1"/>
</dbReference>
<dbReference type="InterPro" id="IPR009057">
    <property type="entry name" value="Homeodomain-like_sf"/>
</dbReference>
<evidence type="ECO:0000256" key="7">
    <source>
        <dbReference type="SAM" id="MobiDB-lite"/>
    </source>
</evidence>
<dbReference type="OrthoDB" id="551907at2759"/>
<dbReference type="GO" id="GO:0000976">
    <property type="term" value="F:transcription cis-regulatory region binding"/>
    <property type="evidence" value="ECO:0007669"/>
    <property type="project" value="InterPro"/>
</dbReference>
<evidence type="ECO:0000256" key="4">
    <source>
        <dbReference type="ARBA" id="ARBA00023015"/>
    </source>
</evidence>
<accession>A0A1S3UJL8</accession>
<dbReference type="AlphaFoldDB" id="A0A1S3UJL8"/>
<evidence type="ECO:0000256" key="3">
    <source>
        <dbReference type="ARBA" id="ARBA00022782"/>
    </source>
</evidence>
<evidence type="ECO:0000259" key="8">
    <source>
        <dbReference type="Pfam" id="PF00249"/>
    </source>
</evidence>
<keyword evidence="6" id="KW-0539">Nucleus</keyword>
<dbReference type="Pfam" id="PF00249">
    <property type="entry name" value="Myb_DNA-binding"/>
    <property type="match status" value="1"/>
</dbReference>
<dbReference type="InterPro" id="IPR006447">
    <property type="entry name" value="Myb_dom_plants"/>
</dbReference>
<protein>
    <submittedName>
        <fullName evidence="10">Probable transcription factor KAN2</fullName>
    </submittedName>
</protein>
<keyword evidence="2" id="KW-0217">Developmental protein</keyword>
<organism evidence="9 10">
    <name type="scientific">Vigna radiata var. radiata</name>
    <name type="common">Mung bean</name>
    <name type="synonym">Phaseolus aureus</name>
    <dbReference type="NCBI Taxonomy" id="3916"/>
    <lineage>
        <taxon>Eukaryota</taxon>
        <taxon>Viridiplantae</taxon>
        <taxon>Streptophyta</taxon>
        <taxon>Embryophyta</taxon>
        <taxon>Tracheophyta</taxon>
        <taxon>Spermatophyta</taxon>
        <taxon>Magnoliopsida</taxon>
        <taxon>eudicotyledons</taxon>
        <taxon>Gunneridae</taxon>
        <taxon>Pentapetalae</taxon>
        <taxon>rosids</taxon>
        <taxon>fabids</taxon>
        <taxon>Fabales</taxon>
        <taxon>Fabaceae</taxon>
        <taxon>Papilionoideae</taxon>
        <taxon>50 kb inversion clade</taxon>
        <taxon>NPAAA clade</taxon>
        <taxon>indigoferoid/millettioid clade</taxon>
        <taxon>Phaseoleae</taxon>
        <taxon>Vigna</taxon>
    </lineage>
</organism>
<reference evidence="9" key="1">
    <citation type="journal article" date="2014" name="Nat. Commun.">
        <title>Genome sequence of mungbean and insights into evolution within Vigna species.</title>
        <authorList>
            <person name="Kang Y.J."/>
            <person name="Kim S.K."/>
            <person name="Kim M.Y."/>
            <person name="Lestari P."/>
            <person name="Kim K.H."/>
            <person name="Ha B.K."/>
            <person name="Jun T.H."/>
            <person name="Hwang W.J."/>
            <person name="Lee T."/>
            <person name="Lee J."/>
            <person name="Shim S."/>
            <person name="Yoon M.Y."/>
            <person name="Jang Y.E."/>
            <person name="Han K.S."/>
            <person name="Taeprayoon P."/>
            <person name="Yoon N."/>
            <person name="Somta P."/>
            <person name="Tanya P."/>
            <person name="Kim K.S."/>
            <person name="Gwag J.G."/>
            <person name="Moon J.K."/>
            <person name="Lee Y.H."/>
            <person name="Park B.S."/>
            <person name="Bombarely A."/>
            <person name="Doyle J.J."/>
            <person name="Jackson S.A."/>
            <person name="Schafleitner R."/>
            <person name="Srinives P."/>
            <person name="Varshney R.K."/>
            <person name="Lee S.H."/>
        </authorList>
    </citation>
    <scope>NUCLEOTIDE SEQUENCE [LARGE SCALE GENOMIC DNA]</scope>
    <source>
        <strain evidence="9">cv. VC1973A</strain>
    </source>
</reference>
<dbReference type="NCBIfam" id="TIGR01557">
    <property type="entry name" value="myb_SHAQKYF"/>
    <property type="match status" value="1"/>
</dbReference>
<feature type="compositionally biased region" description="Polar residues" evidence="7">
    <location>
        <begin position="276"/>
        <end position="291"/>
    </location>
</feature>
<evidence type="ECO:0000313" key="10">
    <source>
        <dbReference type="RefSeq" id="XP_014506226.1"/>
    </source>
</evidence>
<dbReference type="GeneID" id="106765977"/>
<sequence length="310" mass="34724">MELFPVQPDLSLKITPPNTKSTSSNWNKRTKEEEMDLGFWKRALESKTLKTDLSLSNPRVFSSSSSNTNTLNPNHFHNNTANTIQQNHFFHHQDLPIRGIPLYQNPPFSFPPSSSTPFLNSRFPPKRNIRAPRMRWTTALHARFVHVVQLLGGHERATPKSVLELMDVKDLTLAHVKSHLQMYRTVKTTDRAAASSGQSDTYDNGCSGDTSEDLVFDRNSPRRSDLSIRQARTSVNQDIGNGSLWNNSSRQALLHGKPNLHSILNLPSVEGMDPKVQSNEISDGNSSSDIAESNGKKPNLDLEFTLGRSL</sequence>
<keyword evidence="3" id="KW-0221">Differentiation</keyword>
<dbReference type="STRING" id="3916.A0A1S3UJL8"/>
<feature type="domain" description="Myb-like" evidence="8">
    <location>
        <begin position="133"/>
        <end position="184"/>
    </location>
</feature>
<feature type="compositionally biased region" description="Basic and acidic residues" evidence="7">
    <location>
        <begin position="215"/>
        <end position="226"/>
    </location>
</feature>
<proteinExistence type="predicted"/>
<dbReference type="Gene3D" id="1.10.10.60">
    <property type="entry name" value="Homeodomain-like"/>
    <property type="match status" value="1"/>
</dbReference>
<dbReference type="GO" id="GO:0010158">
    <property type="term" value="P:abaxial cell fate specification"/>
    <property type="evidence" value="ECO:0007669"/>
    <property type="project" value="InterPro"/>
</dbReference>
<feature type="region of interest" description="Disordered" evidence="7">
    <location>
        <begin position="189"/>
        <end position="226"/>
    </location>
</feature>
<dbReference type="SUPFAM" id="SSF46689">
    <property type="entry name" value="Homeodomain-like"/>
    <property type="match status" value="1"/>
</dbReference>
<evidence type="ECO:0000256" key="6">
    <source>
        <dbReference type="ARBA" id="ARBA00023242"/>
    </source>
</evidence>
<dbReference type="GO" id="GO:0005634">
    <property type="term" value="C:nucleus"/>
    <property type="evidence" value="ECO:0007669"/>
    <property type="project" value="UniProtKB-SubCell"/>
</dbReference>
<dbReference type="KEGG" id="vra:106765977"/>
<dbReference type="PANTHER" id="PTHR31496:SF48">
    <property type="entry name" value="TRANSCRIPTION FACTOR KAN2-RELATED"/>
    <property type="match status" value="1"/>
</dbReference>
<comment type="subcellular location">
    <subcellularLocation>
        <location evidence="1">Nucleus</location>
    </subcellularLocation>
</comment>
<dbReference type="FunFam" id="1.10.10.60:FF:000002">
    <property type="entry name" value="Myb family transcription factor"/>
    <property type="match status" value="1"/>
</dbReference>
<reference evidence="10" key="2">
    <citation type="submission" date="2025-08" db="UniProtKB">
        <authorList>
            <consortium name="RefSeq"/>
        </authorList>
    </citation>
    <scope>IDENTIFICATION</scope>
    <source>
        <tissue evidence="10">Leaf</tissue>
    </source>
</reference>
<gene>
    <name evidence="10" type="primary">LOC106765977</name>
</gene>
<name>A0A1S3UJL8_VIGRR</name>
<dbReference type="RefSeq" id="XP_014506226.1">
    <property type="nucleotide sequence ID" value="XM_014650740.2"/>
</dbReference>
<evidence type="ECO:0000256" key="1">
    <source>
        <dbReference type="ARBA" id="ARBA00004123"/>
    </source>
</evidence>
<dbReference type="InterPro" id="IPR001005">
    <property type="entry name" value="SANT/Myb"/>
</dbReference>
<evidence type="ECO:0000256" key="5">
    <source>
        <dbReference type="ARBA" id="ARBA00023163"/>
    </source>
</evidence>
<dbReference type="Proteomes" id="UP000087766">
    <property type="component" value="Chromosome 7"/>
</dbReference>
<feature type="region of interest" description="Disordered" evidence="7">
    <location>
        <begin position="271"/>
        <end position="299"/>
    </location>
</feature>
<keyword evidence="9" id="KW-1185">Reference proteome</keyword>
<feature type="compositionally biased region" description="Polar residues" evidence="7">
    <location>
        <begin position="195"/>
        <end position="209"/>
    </location>
</feature>
<dbReference type="GO" id="GO:0006355">
    <property type="term" value="P:regulation of DNA-templated transcription"/>
    <property type="evidence" value="ECO:0007669"/>
    <property type="project" value="InterPro"/>
</dbReference>
<evidence type="ECO:0000256" key="2">
    <source>
        <dbReference type="ARBA" id="ARBA00022473"/>
    </source>
</evidence>
<keyword evidence="5" id="KW-0804">Transcription</keyword>
<dbReference type="InterPro" id="IPR044847">
    <property type="entry name" value="KAN_fam"/>
</dbReference>